<feature type="compositionally biased region" description="Basic and acidic residues" evidence="1">
    <location>
        <begin position="604"/>
        <end position="625"/>
    </location>
</feature>
<accession>A0A261FPH4</accession>
<dbReference type="Proteomes" id="UP000216352">
    <property type="component" value="Unassembled WGS sequence"/>
</dbReference>
<evidence type="ECO:0000313" key="3">
    <source>
        <dbReference type="Proteomes" id="UP000216352"/>
    </source>
</evidence>
<feature type="compositionally biased region" description="Basic residues" evidence="1">
    <location>
        <begin position="631"/>
        <end position="644"/>
    </location>
</feature>
<feature type="region of interest" description="Disordered" evidence="1">
    <location>
        <begin position="567"/>
        <end position="644"/>
    </location>
</feature>
<evidence type="ECO:0000313" key="2">
    <source>
        <dbReference type="EMBL" id="OZG60716.1"/>
    </source>
</evidence>
<proteinExistence type="predicted"/>
<organism evidence="2 3">
    <name type="scientific">Bifidobacterium lemurum</name>
    <dbReference type="NCBI Taxonomy" id="1603886"/>
    <lineage>
        <taxon>Bacteria</taxon>
        <taxon>Bacillati</taxon>
        <taxon>Actinomycetota</taxon>
        <taxon>Actinomycetes</taxon>
        <taxon>Bifidobacteriales</taxon>
        <taxon>Bifidobacteriaceae</taxon>
        <taxon>Bifidobacterium</taxon>
    </lineage>
</organism>
<comment type="caution">
    <text evidence="2">The sequence shown here is derived from an EMBL/GenBank/DDBJ whole genome shotgun (WGS) entry which is preliminary data.</text>
</comment>
<sequence>MDMDNTSIERETLLRRTAIIQDTINGITNPTPWPTRWWAMSGDLLWTAGIANASGVDAIGVAYEPGDIVVHQHTIQGDSTRLTMGFGIMQPGDTDPSRQIANGIAQWANGAKPDVRTVEQPGAITFRIDGKALPMGWAEALARAESKPDAGPDAVRLALLQAGLERGIGEPSSWYLEDSGDDLISIDWHVNGQGLVDSYGLRHLQYSDDMGPRLETIAHSVAPAPISPPQRLDDSELMARGRQIYNRYQTSRNHNGGPDAWDITHHVARGGIIRRGERPLLDRPNDGKLEDWDTLIDRTACQLLTDGHARTREPGARAATSPTPNGRKGWPNAWVDNDAARPYTLHARDGREWDKMIIRLPAGTVIDGRRLDGWAFDLFASDAIKRQKSEGRDVNVRLRPGRGVELFQGRGEKRRSVTIDDPAKLCAAIAEARKAAKRKTPDMQAKQPPAVDTATPLSEEMRSEVIRLREQKDDHTAAFGLARYAVGNAWESVDRLQNQLIAYMDAGKYDAGLALKATKRAIDRVAVQHAQQHDVPQARSVADTRFSAEDRRAAALLLLDTLVGDHNDQDITDRRNPIRERAKDETERKETAIKEEAAATQAEPDGKTDKGDRRSLLSMLRDKAAEALSGQRHRSQEHKQKHSR</sequence>
<keyword evidence="3" id="KW-1185">Reference proteome</keyword>
<dbReference type="STRING" id="1603886.GCA_001895165_02257"/>
<dbReference type="OrthoDB" id="3232770at2"/>
<reference evidence="2 3" key="1">
    <citation type="journal article" date="2017" name="BMC Genomics">
        <title>Comparative genomic and phylogenomic analyses of the Bifidobacteriaceae family.</title>
        <authorList>
            <person name="Lugli G.A."/>
            <person name="Milani C."/>
            <person name="Turroni F."/>
            <person name="Duranti S."/>
            <person name="Mancabelli L."/>
            <person name="Mangifesta M."/>
            <person name="Ferrario C."/>
            <person name="Modesto M."/>
            <person name="Mattarelli P."/>
            <person name="Jiri K."/>
            <person name="van Sinderen D."/>
            <person name="Ventura M."/>
        </authorList>
    </citation>
    <scope>NUCLEOTIDE SEQUENCE [LARGE SCALE GENOMIC DNA]</scope>
    <source>
        <strain evidence="2 3">DSM 28807</strain>
    </source>
</reference>
<feature type="region of interest" description="Disordered" evidence="1">
    <location>
        <begin position="308"/>
        <end position="333"/>
    </location>
</feature>
<evidence type="ECO:0000256" key="1">
    <source>
        <dbReference type="SAM" id="MobiDB-lite"/>
    </source>
</evidence>
<name>A0A261FPH4_9BIFI</name>
<dbReference type="EMBL" id="MWWX01000013">
    <property type="protein sequence ID" value="OZG60716.1"/>
    <property type="molecule type" value="Genomic_DNA"/>
</dbReference>
<feature type="region of interest" description="Disordered" evidence="1">
    <location>
        <begin position="437"/>
        <end position="457"/>
    </location>
</feature>
<gene>
    <name evidence="2" type="ORF">BLEM_1685</name>
</gene>
<dbReference type="RefSeq" id="WP_072727091.1">
    <property type="nucleotide sequence ID" value="NZ_BDIS01000035.1"/>
</dbReference>
<dbReference type="AlphaFoldDB" id="A0A261FPH4"/>
<protein>
    <submittedName>
        <fullName evidence="2">Uncharacterized protein</fullName>
    </submittedName>
</protein>
<feature type="compositionally biased region" description="Basic and acidic residues" evidence="1">
    <location>
        <begin position="567"/>
        <end position="597"/>
    </location>
</feature>